<proteinExistence type="inferred from homology"/>
<evidence type="ECO:0000259" key="6">
    <source>
        <dbReference type="Pfam" id="PF01765"/>
    </source>
</evidence>
<keyword evidence="3 5" id="KW-0963">Cytoplasm</keyword>
<dbReference type="Pfam" id="PF01765">
    <property type="entry name" value="RRF"/>
    <property type="match status" value="1"/>
</dbReference>
<dbReference type="SUPFAM" id="SSF55194">
    <property type="entry name" value="Ribosome recycling factor, RRF"/>
    <property type="match status" value="1"/>
</dbReference>
<evidence type="ECO:0000256" key="2">
    <source>
        <dbReference type="ARBA" id="ARBA00005912"/>
    </source>
</evidence>
<dbReference type="GO" id="GO:0043023">
    <property type="term" value="F:ribosomal large subunit binding"/>
    <property type="evidence" value="ECO:0007669"/>
    <property type="project" value="TreeGrafter"/>
</dbReference>
<evidence type="ECO:0000313" key="7">
    <source>
        <dbReference type="EMBL" id="MBC8535649.1"/>
    </source>
</evidence>
<evidence type="ECO:0000256" key="4">
    <source>
        <dbReference type="ARBA" id="ARBA00022917"/>
    </source>
</evidence>
<dbReference type="FunFam" id="3.30.1360.40:FF:000001">
    <property type="entry name" value="Ribosome-recycling factor"/>
    <property type="match status" value="1"/>
</dbReference>
<sequence>MKNNYPNEQQKFDKTLAALNREFASIRAGRANAAVLDRIMVDYYGVPTPINQMAAISVAEARILVISPWDVSTLKSIDKAIQSSDIGINPQNDGKTIRLNFPPLTEERRKELAKQIRKFGEEAKISVRNVRRDAMESFKNQKKKSEITEDDFKIAEKDLQELTDKYCKDIDKAVESKEKEIMEV</sequence>
<evidence type="ECO:0000256" key="1">
    <source>
        <dbReference type="ARBA" id="ARBA00004496"/>
    </source>
</evidence>
<dbReference type="PANTHER" id="PTHR20982">
    <property type="entry name" value="RIBOSOME RECYCLING FACTOR"/>
    <property type="match status" value="1"/>
</dbReference>
<comment type="similarity">
    <text evidence="2 5">Belongs to the RRF family.</text>
</comment>
<dbReference type="GO" id="GO:0006415">
    <property type="term" value="P:translational termination"/>
    <property type="evidence" value="ECO:0007669"/>
    <property type="project" value="UniProtKB-UniRule"/>
</dbReference>
<dbReference type="Gene3D" id="1.10.132.20">
    <property type="entry name" value="Ribosome-recycling factor"/>
    <property type="match status" value="1"/>
</dbReference>
<comment type="subcellular location">
    <subcellularLocation>
        <location evidence="1 5">Cytoplasm</location>
    </subcellularLocation>
</comment>
<keyword evidence="4 5" id="KW-0648">Protein biosynthesis</keyword>
<dbReference type="RefSeq" id="WP_249299379.1">
    <property type="nucleotide sequence ID" value="NZ_JACRSP010000001.1"/>
</dbReference>
<dbReference type="InterPro" id="IPR002661">
    <property type="entry name" value="Ribosome_recyc_fac"/>
</dbReference>
<dbReference type="HAMAP" id="MF_00040">
    <property type="entry name" value="RRF"/>
    <property type="match status" value="1"/>
</dbReference>
<gene>
    <name evidence="5 7" type="primary">frr</name>
    <name evidence="7" type="ORF">H8695_02950</name>
</gene>
<evidence type="ECO:0000256" key="3">
    <source>
        <dbReference type="ARBA" id="ARBA00022490"/>
    </source>
</evidence>
<dbReference type="EMBL" id="JACRSP010000001">
    <property type="protein sequence ID" value="MBC8535649.1"/>
    <property type="molecule type" value="Genomic_DNA"/>
</dbReference>
<accession>A0A926DE46</accession>
<organism evidence="7 8">
    <name type="scientific">Feifania hominis</name>
    <dbReference type="NCBI Taxonomy" id="2763660"/>
    <lineage>
        <taxon>Bacteria</taxon>
        <taxon>Bacillati</taxon>
        <taxon>Bacillota</taxon>
        <taxon>Clostridia</taxon>
        <taxon>Eubacteriales</taxon>
        <taxon>Feifaniaceae</taxon>
        <taxon>Feifania</taxon>
    </lineage>
</organism>
<comment type="caution">
    <text evidence="7">The sequence shown here is derived from an EMBL/GenBank/DDBJ whole genome shotgun (WGS) entry which is preliminary data.</text>
</comment>
<comment type="function">
    <text evidence="5">Responsible for the release of ribosomes from messenger RNA at the termination of protein biosynthesis. May increase the efficiency of translation by recycling ribosomes from one round of translation to another.</text>
</comment>
<dbReference type="NCBIfam" id="TIGR00496">
    <property type="entry name" value="frr"/>
    <property type="match status" value="1"/>
</dbReference>
<dbReference type="AlphaFoldDB" id="A0A926DE46"/>
<dbReference type="InterPro" id="IPR023584">
    <property type="entry name" value="Ribosome_recyc_fac_dom"/>
</dbReference>
<dbReference type="InterPro" id="IPR036191">
    <property type="entry name" value="RRF_sf"/>
</dbReference>
<reference evidence="7" key="1">
    <citation type="submission" date="2020-08" db="EMBL/GenBank/DDBJ databases">
        <title>Genome public.</title>
        <authorList>
            <person name="Liu C."/>
            <person name="Sun Q."/>
        </authorList>
    </citation>
    <scope>NUCLEOTIDE SEQUENCE</scope>
    <source>
        <strain evidence="7">BX7</strain>
    </source>
</reference>
<feature type="domain" description="Ribosome recycling factor" evidence="6">
    <location>
        <begin position="19"/>
        <end position="182"/>
    </location>
</feature>
<dbReference type="FunFam" id="1.10.132.20:FF:000001">
    <property type="entry name" value="Ribosome-recycling factor"/>
    <property type="match status" value="1"/>
</dbReference>
<dbReference type="Proteomes" id="UP000620366">
    <property type="component" value="Unassembled WGS sequence"/>
</dbReference>
<keyword evidence="8" id="KW-1185">Reference proteome</keyword>
<protein>
    <recommendedName>
        <fullName evidence="5">Ribosome-recycling factor</fullName>
        <shortName evidence="5">RRF</shortName>
    </recommendedName>
    <alternativeName>
        <fullName evidence="5">Ribosome-releasing factor</fullName>
    </alternativeName>
</protein>
<dbReference type="GO" id="GO:0005737">
    <property type="term" value="C:cytoplasm"/>
    <property type="evidence" value="ECO:0007669"/>
    <property type="project" value="UniProtKB-SubCell"/>
</dbReference>
<dbReference type="Gene3D" id="3.30.1360.40">
    <property type="match status" value="1"/>
</dbReference>
<dbReference type="PANTHER" id="PTHR20982:SF3">
    <property type="entry name" value="MITOCHONDRIAL RIBOSOME RECYCLING FACTOR PSEUDO 1"/>
    <property type="match status" value="1"/>
</dbReference>
<dbReference type="CDD" id="cd00520">
    <property type="entry name" value="RRF"/>
    <property type="match status" value="1"/>
</dbReference>
<name>A0A926DE46_9FIRM</name>
<evidence type="ECO:0000313" key="8">
    <source>
        <dbReference type="Proteomes" id="UP000620366"/>
    </source>
</evidence>
<evidence type="ECO:0000256" key="5">
    <source>
        <dbReference type="HAMAP-Rule" id="MF_00040"/>
    </source>
</evidence>